<accession>A0A7C1FRP3</accession>
<reference evidence="1" key="1">
    <citation type="journal article" date="2020" name="mSystems">
        <title>Genome- and Community-Level Interaction Insights into Carbon Utilization and Element Cycling Functions of Hydrothermarchaeota in Hydrothermal Sediment.</title>
        <authorList>
            <person name="Zhou Z."/>
            <person name="Liu Y."/>
            <person name="Xu W."/>
            <person name="Pan J."/>
            <person name="Luo Z.H."/>
            <person name="Li M."/>
        </authorList>
    </citation>
    <scope>NUCLEOTIDE SEQUENCE [LARGE SCALE GENOMIC DNA]</scope>
    <source>
        <strain evidence="1">SpSt-222</strain>
    </source>
</reference>
<name>A0A7C1FRP3_THERO</name>
<evidence type="ECO:0008006" key="2">
    <source>
        <dbReference type="Google" id="ProtNLM"/>
    </source>
</evidence>
<comment type="caution">
    <text evidence="1">The sequence shown here is derived from an EMBL/GenBank/DDBJ whole genome shotgun (WGS) entry which is preliminary data.</text>
</comment>
<dbReference type="AlphaFoldDB" id="A0A7C1FRP3"/>
<evidence type="ECO:0000313" key="1">
    <source>
        <dbReference type="EMBL" id="HEF66243.1"/>
    </source>
</evidence>
<proteinExistence type="predicted"/>
<dbReference type="PROSITE" id="PS51257">
    <property type="entry name" value="PROKAR_LIPOPROTEIN"/>
    <property type="match status" value="1"/>
</dbReference>
<dbReference type="EMBL" id="DSJL01000011">
    <property type="protein sequence ID" value="HEF66243.1"/>
    <property type="molecule type" value="Genomic_DNA"/>
</dbReference>
<gene>
    <name evidence="1" type="ORF">ENP47_11710</name>
</gene>
<organism evidence="1">
    <name type="scientific">Thermomicrobium roseum</name>
    <dbReference type="NCBI Taxonomy" id="500"/>
    <lineage>
        <taxon>Bacteria</taxon>
        <taxon>Pseudomonadati</taxon>
        <taxon>Thermomicrobiota</taxon>
        <taxon>Thermomicrobia</taxon>
        <taxon>Thermomicrobiales</taxon>
        <taxon>Thermomicrobiaceae</taxon>
        <taxon>Thermomicrobium</taxon>
    </lineage>
</organism>
<protein>
    <recommendedName>
        <fullName evidence="2">Lipoprotein</fullName>
    </recommendedName>
</protein>
<sequence length="396" mass="42501">MSVRYLPLLLIGLLVVGCSGAAPRRQAALSTPTPQPISVLTPDTAEVRYRPEPIIGQLVLATTIGQDEAPKDEASTIPANTRQIYLVVRATDLPAGTRLSAVWLRGTSEIGRSERQLADAASGPRWIALLLQSDTPLVGGEYSVRLYLNDRFIDSLVFTVGGRRGAISEQATVVFAGERPSGTGPIDAQSVFPPGTTRVVAILANVPPDVGGDLWSRWTVDGSILTEIGADDLTLAFVRTFTLQRDEPLPPGNYTVQIFADQQEIAQGSFTVAGATPTPEPSQAVVEDVRIVRTIEPSTGLPVGARVREIQAPARVYVAILVRDLQPADELRVVWERAGNLVSQQPLSGLSHPANWISLPFDIPAEEGPEPVLYRVTVWLNGNPAGETTIVVYPSS</sequence>